<keyword evidence="1" id="KW-0812">Transmembrane</keyword>
<evidence type="ECO:0000313" key="3">
    <source>
        <dbReference type="Proteomes" id="UP000177053"/>
    </source>
</evidence>
<name>A0A1F7X9I6_9BACT</name>
<gene>
    <name evidence="2" type="ORF">A2Z22_04155</name>
</gene>
<dbReference type="Proteomes" id="UP000177053">
    <property type="component" value="Unassembled WGS sequence"/>
</dbReference>
<protein>
    <submittedName>
        <fullName evidence="2">Uncharacterized protein</fullName>
    </submittedName>
</protein>
<keyword evidence="1" id="KW-0472">Membrane</keyword>
<evidence type="ECO:0000256" key="1">
    <source>
        <dbReference type="SAM" id="Phobius"/>
    </source>
</evidence>
<evidence type="ECO:0000313" key="2">
    <source>
        <dbReference type="EMBL" id="OGM11028.1"/>
    </source>
</evidence>
<comment type="caution">
    <text evidence="2">The sequence shown here is derived from an EMBL/GenBank/DDBJ whole genome shotgun (WGS) entry which is preliminary data.</text>
</comment>
<dbReference type="EMBL" id="MGFS01000027">
    <property type="protein sequence ID" value="OGM11028.1"/>
    <property type="molecule type" value="Genomic_DNA"/>
</dbReference>
<keyword evidence="1" id="KW-1133">Transmembrane helix</keyword>
<reference evidence="2 3" key="1">
    <citation type="journal article" date="2016" name="Nat. Commun.">
        <title>Thousands of microbial genomes shed light on interconnected biogeochemical processes in an aquifer system.</title>
        <authorList>
            <person name="Anantharaman K."/>
            <person name="Brown C.T."/>
            <person name="Hug L.A."/>
            <person name="Sharon I."/>
            <person name="Castelle C.J."/>
            <person name="Probst A.J."/>
            <person name="Thomas B.C."/>
            <person name="Singh A."/>
            <person name="Wilkins M.J."/>
            <person name="Karaoz U."/>
            <person name="Brodie E.L."/>
            <person name="Williams K.H."/>
            <person name="Hubbard S.S."/>
            <person name="Banfield J.F."/>
        </authorList>
    </citation>
    <scope>NUCLEOTIDE SEQUENCE [LARGE SCALE GENOMIC DNA]</scope>
</reference>
<proteinExistence type="predicted"/>
<accession>A0A1F7X9I6</accession>
<sequence>MKKNLKTVIRSLVSLILIIYLIGLGVVVVYLYLRFKGISQTLETAKNTTNGSIVTSIQPDENDQLLTCNQYCYQEIEDIVNQAVATLSSSTKETIIEKQTVVNQPTGGSDFIPMGTTFSTTSTSWVDVPDSVVYFDLINDYGDKATVSWESSLKVAYGSGKAFARLYDGTNNIAVDYSEISTENNSEFQRVTTGNLPFWRGHNLYKVQIKSLNSFLVTYSGGKIKVSY</sequence>
<feature type="transmembrane region" description="Helical" evidence="1">
    <location>
        <begin position="12"/>
        <end position="33"/>
    </location>
</feature>
<dbReference type="AlphaFoldDB" id="A0A1F7X9I6"/>
<organism evidence="2 3">
    <name type="scientific">Candidatus Woesebacteria bacterium RBG_16_34_12</name>
    <dbReference type="NCBI Taxonomy" id="1802480"/>
    <lineage>
        <taxon>Bacteria</taxon>
        <taxon>Candidatus Woeseibacteriota</taxon>
    </lineage>
</organism>